<dbReference type="Proteomes" id="UP001187471">
    <property type="component" value="Unassembled WGS sequence"/>
</dbReference>
<dbReference type="FunFam" id="3.40.50.2000:FF:000065">
    <property type="entry name" value="Glycosyltransferase"/>
    <property type="match status" value="1"/>
</dbReference>
<evidence type="ECO:0000313" key="6">
    <source>
        <dbReference type="EMBL" id="KAK2970094.1"/>
    </source>
</evidence>
<dbReference type="SUPFAM" id="SSF53756">
    <property type="entry name" value="UDP-Glycosyltransferase/glycogen phosphorylase"/>
    <property type="match status" value="1"/>
</dbReference>
<gene>
    <name evidence="6" type="ORF">RJ640_018414</name>
</gene>
<keyword evidence="7" id="KW-1185">Reference proteome</keyword>
<dbReference type="EMBL" id="JAVXUO010002755">
    <property type="protein sequence ID" value="KAK2970094.1"/>
    <property type="molecule type" value="Genomic_DNA"/>
</dbReference>
<protein>
    <recommendedName>
        <fullName evidence="5">Glycosyltransferase</fullName>
        <ecNumber evidence="5">2.4.1.-</ecNumber>
    </recommendedName>
</protein>
<evidence type="ECO:0000256" key="1">
    <source>
        <dbReference type="ARBA" id="ARBA00009995"/>
    </source>
</evidence>
<dbReference type="CDD" id="cd03784">
    <property type="entry name" value="GT1_Gtf-like"/>
    <property type="match status" value="1"/>
</dbReference>
<dbReference type="EC" id="2.4.1.-" evidence="5"/>
<keyword evidence="2 4" id="KW-0328">Glycosyltransferase</keyword>
<dbReference type="PANTHER" id="PTHR11926">
    <property type="entry name" value="GLUCOSYL/GLUCURONOSYL TRANSFERASES"/>
    <property type="match status" value="1"/>
</dbReference>
<reference evidence="6" key="1">
    <citation type="submission" date="2022-12" db="EMBL/GenBank/DDBJ databases">
        <title>Draft genome assemblies for two species of Escallonia (Escalloniales).</title>
        <authorList>
            <person name="Chanderbali A."/>
            <person name="Dervinis C."/>
            <person name="Anghel I."/>
            <person name="Soltis D."/>
            <person name="Soltis P."/>
            <person name="Zapata F."/>
        </authorList>
    </citation>
    <scope>NUCLEOTIDE SEQUENCE</scope>
    <source>
        <strain evidence="6">UCBG92.1500</strain>
        <tissue evidence="6">Leaf</tissue>
    </source>
</reference>
<proteinExistence type="inferred from homology"/>
<evidence type="ECO:0000313" key="7">
    <source>
        <dbReference type="Proteomes" id="UP001187471"/>
    </source>
</evidence>
<dbReference type="FunFam" id="3.40.50.2000:FF:000027">
    <property type="entry name" value="Glycosyltransferase"/>
    <property type="match status" value="1"/>
</dbReference>
<name>A0AA88U3S2_9ASTE</name>
<dbReference type="InterPro" id="IPR035595">
    <property type="entry name" value="UDP_glycos_trans_CS"/>
</dbReference>
<evidence type="ECO:0000256" key="5">
    <source>
        <dbReference type="RuleBase" id="RU362057"/>
    </source>
</evidence>
<sequence>MTTSNVAKKPHAVCIPFPVQSHIKGMLKLAKLLHNKGVYITFVNTEFNHKRFLKTRGQNSLDGLPDFRFKTIPDGLPPSEMEATQDIPSLCESTRKHCLAPFLDLCGKFNQGESSNVPPLTSIVSDGFMTFTIDAAQSLGVPVIHFWTLAACGFMGFYQYHILLEKGLAPLGDAGSVTNGHLDKVLDWIPGMNGIRLKDLPNLSGTVFNFVMEAAQRSTKASATILHTFDNLEPDLVHALSSILSNVFTIGPLQLLLNQVPQGDHLKSIGYSLWKEEPLCLQWLNSKQPNSVVYVNFGSIAVISAQHLVEFCWGLANSSQSFLWIIRPDLVAGETANLPPEFVEGTKGRGFFASWCPQEEVLHHPSVGGFLTHGGWNSTLESLSAGVPMICLPFFGDQTTNCRYMCKEWACGLEIDSDLKRDEVEKVVTVLMEEKKAR</sequence>
<evidence type="ECO:0000256" key="2">
    <source>
        <dbReference type="ARBA" id="ARBA00022676"/>
    </source>
</evidence>
<dbReference type="GO" id="GO:0080044">
    <property type="term" value="F:quercetin 7-O-glucosyltransferase activity"/>
    <property type="evidence" value="ECO:0007669"/>
    <property type="project" value="TreeGrafter"/>
</dbReference>
<dbReference type="Pfam" id="PF00201">
    <property type="entry name" value="UDPGT"/>
    <property type="match status" value="1"/>
</dbReference>
<dbReference type="GO" id="GO:0080043">
    <property type="term" value="F:quercetin 3-O-glucosyltransferase activity"/>
    <property type="evidence" value="ECO:0007669"/>
    <property type="project" value="TreeGrafter"/>
</dbReference>
<evidence type="ECO:0000256" key="4">
    <source>
        <dbReference type="RuleBase" id="RU003718"/>
    </source>
</evidence>
<accession>A0AA88U3S2</accession>
<dbReference type="PANTHER" id="PTHR11926:SF1551">
    <property type="entry name" value="GLYCOSYLTRANSFERASE"/>
    <property type="match status" value="1"/>
</dbReference>
<keyword evidence="3 4" id="KW-0808">Transferase</keyword>
<comment type="similarity">
    <text evidence="1 4">Belongs to the UDP-glycosyltransferase family.</text>
</comment>
<dbReference type="AlphaFoldDB" id="A0AA88U3S2"/>
<organism evidence="6 7">
    <name type="scientific">Escallonia rubra</name>
    <dbReference type="NCBI Taxonomy" id="112253"/>
    <lineage>
        <taxon>Eukaryota</taxon>
        <taxon>Viridiplantae</taxon>
        <taxon>Streptophyta</taxon>
        <taxon>Embryophyta</taxon>
        <taxon>Tracheophyta</taxon>
        <taxon>Spermatophyta</taxon>
        <taxon>Magnoliopsida</taxon>
        <taxon>eudicotyledons</taxon>
        <taxon>Gunneridae</taxon>
        <taxon>Pentapetalae</taxon>
        <taxon>asterids</taxon>
        <taxon>campanulids</taxon>
        <taxon>Escalloniales</taxon>
        <taxon>Escalloniaceae</taxon>
        <taxon>Escallonia</taxon>
    </lineage>
</organism>
<evidence type="ECO:0000256" key="3">
    <source>
        <dbReference type="ARBA" id="ARBA00022679"/>
    </source>
</evidence>
<dbReference type="Gene3D" id="3.40.50.2000">
    <property type="entry name" value="Glycogen Phosphorylase B"/>
    <property type="match status" value="2"/>
</dbReference>
<dbReference type="InterPro" id="IPR002213">
    <property type="entry name" value="UDP_glucos_trans"/>
</dbReference>
<comment type="caution">
    <text evidence="6">The sequence shown here is derived from an EMBL/GenBank/DDBJ whole genome shotgun (WGS) entry which is preliminary data.</text>
</comment>
<dbReference type="PROSITE" id="PS00375">
    <property type="entry name" value="UDPGT"/>
    <property type="match status" value="1"/>
</dbReference>